<evidence type="ECO:0000313" key="4">
    <source>
        <dbReference type="EMBL" id="PZM12935.1"/>
    </source>
</evidence>
<dbReference type="InterPro" id="IPR039187">
    <property type="entry name" value="SNO_AAA"/>
</dbReference>
<keyword evidence="5" id="KW-1185">Reference proteome</keyword>
<keyword evidence="4" id="KW-0489">Methyltransferase</keyword>
<dbReference type="GO" id="GO:0008168">
    <property type="term" value="F:methyltransferase activity"/>
    <property type="evidence" value="ECO:0007669"/>
    <property type="project" value="UniProtKB-KW"/>
</dbReference>
<dbReference type="Gene3D" id="3.40.50.300">
    <property type="entry name" value="P-loop containing nucleotide triphosphate hydrolases"/>
    <property type="match status" value="1"/>
</dbReference>
<proteinExistence type="inferred from homology"/>
<keyword evidence="4" id="KW-0808">Transferase</keyword>
<evidence type="ECO:0000259" key="3">
    <source>
        <dbReference type="PROSITE" id="PS51192"/>
    </source>
</evidence>
<dbReference type="PANTHER" id="PTHR12706">
    <property type="entry name" value="STRAWBERRY NOTCH-RELATED"/>
    <property type="match status" value="1"/>
</dbReference>
<dbReference type="InterPro" id="IPR014001">
    <property type="entry name" value="Helicase_ATP-bd"/>
</dbReference>
<dbReference type="GO" id="GO:0006355">
    <property type="term" value="P:regulation of DNA-templated transcription"/>
    <property type="evidence" value="ECO:0007669"/>
    <property type="project" value="InterPro"/>
</dbReference>
<comment type="caution">
    <text evidence="4">The sequence shown here is derived from an EMBL/GenBank/DDBJ whole genome shotgun (WGS) entry which is preliminary data.</text>
</comment>
<dbReference type="PROSITE" id="PS51192">
    <property type="entry name" value="HELICASE_ATP_BIND_1"/>
    <property type="match status" value="1"/>
</dbReference>
<dbReference type="EMBL" id="PCDP01000036">
    <property type="protein sequence ID" value="PZM12935.1"/>
    <property type="molecule type" value="Genomic_DNA"/>
</dbReference>
<feature type="domain" description="Helicase ATP-binding" evidence="3">
    <location>
        <begin position="517"/>
        <end position="719"/>
    </location>
</feature>
<dbReference type="Pfam" id="PF13871">
    <property type="entry name" value="Helicase_C_4"/>
    <property type="match status" value="1"/>
</dbReference>
<dbReference type="Gene3D" id="3.40.50.150">
    <property type="entry name" value="Vaccinia Virus protein VP39"/>
    <property type="match status" value="1"/>
</dbReference>
<sequence>MNIVPSRAINATTASLAPADRTSRTGKLLRSGHVLLPSLERGQPIGAADLRTMLMSIFGGSDAEGFWSWKDAYEATEVAQVLFLRKFGAAITARANAPQATLAMLTKVAGLIPTHTRRSEESQQLQQFSTPIPLAYVVSRAAGIMADDTVLEPSAGTGLMAIFAELAHARLSLNEYAPVRHGLLEQLFSGSAVSQHDAAHIDDYLDRLIRPTVVLMNPPFSVGVHVEGRMVDAAWRHLASAFARLAPGGRLVAITGSRLSPDNLKWRAAFARLQQRGTVLFSAAIDGSVYARHGTTMETRLTVIDKFAAADPTRLIASHGLAPDLETLLSWISGLPPRSPSTASNSIGALSNGTSSACAAKMAARKAADTLRPAALAPPVARPLSAARAPHPLSPPPARIDDEVIELSYELRDAAAMTRGDVADGIYEPYRLQTIHIPEAKPHPDKLVESVAMASVAPPKPSYRPHLPKRVITTGDLSDAQLESVVYAGEAHSGYLAGHWSVDASFDNLKAVKPEDEGAVRFRRGWFLGDGTGAGKGRQAAGIILDNWLKGRRRHLWISKSETLIEDAQRDWSALGQEKLLVTPLSRFRQGKPIKLDEGILFVTFATLRTDEREGKRSRVQQIVDWLSEEAGRAEGPTGTERRAAGSGEAGTGNAKGFDGVIVFDEGHSMANAAGGKSERGERSASQQGRAGLRLQRALPDARVVYVSATGASEVESLAYAERLGLWGSTDFPFSTRSEFIAAIEDGGVATMEVLARDLKVMGLYASRSLSFEGVEYDVLEHELTEEQVRIYDSYAEAFQVIHNNLDAALEASGIVSNSTTRNKNAKAAARSAFESSKQRFFNHLLTSMKTPALIDATTRDVEEGHAAIVQIISTGQSLTERRLAEIPTEEWGDIQVDVTPREIVAEYLNHSFPTQLFEEFSDAGGNLLSRPVYDAEGNPVLCREAVARRDALLERLGSLPAIPTALDQIVQHFGSTRVAEITGRTRRIVRRDDGGTIDRFAVESRPGSANLDETRAFMDDEKPILIFSEAGGTGRSYHADLGAKNQRLRLHNLLEAGWRADVAIQGLGRSHRTNQAQPPRFRMIATNVKAERRFLSTIARRLDTLGAITRGQRQTGGQGMFRSEDNLESQYARDALRQFYKLIHGGGVAGCSLEKFETITGLSLVADEGGLKDELPPIHTFLNRMLALTIAMQNLLFDAFEQLLAARIEGAIAAGVYDKGLETLTADRMTVKKRRLVYTHPVTGAQSHLLTIERMDRNQPMQLADALKLAARDPRAMLMLNGKSSRAAVQVPTRSIMLDDGSVQPRVALVRPMDEIRFEVRQLEETNWEEADEQSFSAAWSAEVVNLPEFSISTMHVVSGLLLPIWKLLPQDYCRVYRLETNEGERIVGRLISSEGLSRLCRNFGLDQTEVITAAQVWQSLLGGSAVVALAGNMTLRRVRVMNDYRVELAGFTDGMRDRLRSIGLFSEMIAWKVRFFIPASDDGQAVLSRLIERHRVVDVGGRR</sequence>
<feature type="region of interest" description="Disordered" evidence="2">
    <location>
        <begin position="672"/>
        <end position="691"/>
    </location>
</feature>
<dbReference type="Pfam" id="PF13872">
    <property type="entry name" value="AAA_34"/>
    <property type="match status" value="2"/>
</dbReference>
<evidence type="ECO:0000256" key="1">
    <source>
        <dbReference type="ARBA" id="ARBA00006992"/>
    </source>
</evidence>
<accession>A0A2W4CRF2</accession>
<reference evidence="4 5" key="1">
    <citation type="journal article" date="2018" name="Sci. Rep.">
        <title>Rhizobium tumorigenes sp. nov., a novel plant tumorigenic bacterium isolated from cane gall tumors on thornless blackberry.</title>
        <authorList>
            <person name="Kuzmanovi N."/>
            <person name="Smalla K."/>
            <person name="Gronow S."/>
            <person name="PuBawska J."/>
        </authorList>
    </citation>
    <scope>NUCLEOTIDE SEQUENCE [LARGE SCALE GENOMIC DNA]</scope>
    <source>
        <strain evidence="4 5">CCBAU 85046</strain>
    </source>
</reference>
<name>A0A2W4CRF2_9HYPH</name>
<dbReference type="Proteomes" id="UP000248925">
    <property type="component" value="Unassembled WGS sequence"/>
</dbReference>
<dbReference type="InterPro" id="IPR027417">
    <property type="entry name" value="P-loop_NTPase"/>
</dbReference>
<gene>
    <name evidence="4" type="ORF">CPY51_15485</name>
</gene>
<organism evidence="4 5">
    <name type="scientific">Rhizobium tubonense</name>
    <dbReference type="NCBI Taxonomy" id="484088"/>
    <lineage>
        <taxon>Bacteria</taxon>
        <taxon>Pseudomonadati</taxon>
        <taxon>Pseudomonadota</taxon>
        <taxon>Alphaproteobacteria</taxon>
        <taxon>Hyphomicrobiales</taxon>
        <taxon>Rhizobiaceae</taxon>
        <taxon>Rhizobium/Agrobacterium group</taxon>
        <taxon>Rhizobium</taxon>
    </lineage>
</organism>
<evidence type="ECO:0000256" key="2">
    <source>
        <dbReference type="SAM" id="MobiDB-lite"/>
    </source>
</evidence>
<comment type="similarity">
    <text evidence="1">Belongs to the SBNO family.</text>
</comment>
<feature type="region of interest" description="Disordered" evidence="2">
    <location>
        <begin position="630"/>
        <end position="653"/>
    </location>
</feature>
<dbReference type="OrthoDB" id="270332at2"/>
<dbReference type="CDD" id="cd02440">
    <property type="entry name" value="AdoMet_MTases"/>
    <property type="match status" value="1"/>
</dbReference>
<dbReference type="SUPFAM" id="SSF53335">
    <property type="entry name" value="S-adenosyl-L-methionine-dependent methyltransferases"/>
    <property type="match status" value="1"/>
</dbReference>
<dbReference type="InterPro" id="IPR029063">
    <property type="entry name" value="SAM-dependent_MTases_sf"/>
</dbReference>
<dbReference type="PANTHER" id="PTHR12706:SF30">
    <property type="entry name" value="PROTEIN STRAWBERRY NOTCH-RELATED"/>
    <property type="match status" value="1"/>
</dbReference>
<dbReference type="GO" id="GO:0032259">
    <property type="term" value="P:methylation"/>
    <property type="evidence" value="ECO:0007669"/>
    <property type="project" value="UniProtKB-KW"/>
</dbReference>
<dbReference type="SUPFAM" id="SSF52540">
    <property type="entry name" value="P-loop containing nucleoside triphosphate hydrolases"/>
    <property type="match status" value="1"/>
</dbReference>
<evidence type="ECO:0000313" key="5">
    <source>
        <dbReference type="Proteomes" id="UP000248925"/>
    </source>
</evidence>
<dbReference type="InterPro" id="IPR026741">
    <property type="entry name" value="SNO"/>
</dbReference>
<dbReference type="InterPro" id="IPR026937">
    <property type="entry name" value="SBNO_Helicase_C_dom"/>
</dbReference>
<dbReference type="RefSeq" id="WP_111161129.1">
    <property type="nucleotide sequence ID" value="NZ_PCDP01000036.1"/>
</dbReference>
<protein>
    <submittedName>
        <fullName evidence="4">Methylase</fullName>
    </submittedName>
</protein>